<dbReference type="InterPro" id="IPR007492">
    <property type="entry name" value="LytTR_DNA-bd_dom"/>
</dbReference>
<accession>A0A2N8ZLX3</accession>
<sequence>MQQANKEAPKEVLHWIRATKGEEIHLVPCDEVCYFKAEDKYISLFTRQGTQFNEYLIRTSLKDLLSQLDDELFWQIHRSTIVNVRKVEKVKKDFTGKMHVKIADRQLPVSRACQVLFKGM</sequence>
<keyword evidence="1" id="KW-0902">Two-component regulatory system</keyword>
<dbReference type="KEGG" id="vta:B1284"/>
<dbReference type="Pfam" id="PF04397">
    <property type="entry name" value="LytTR"/>
    <property type="match status" value="1"/>
</dbReference>
<dbReference type="Proteomes" id="UP000235828">
    <property type="component" value="Chromosome B"/>
</dbReference>
<dbReference type="PANTHER" id="PTHR37299:SF1">
    <property type="entry name" value="STAGE 0 SPORULATION PROTEIN A HOMOLOG"/>
    <property type="match status" value="1"/>
</dbReference>
<evidence type="ECO:0000313" key="4">
    <source>
        <dbReference type="Proteomes" id="UP000235828"/>
    </source>
</evidence>
<keyword evidence="4" id="KW-1185">Reference proteome</keyword>
<dbReference type="PANTHER" id="PTHR37299">
    <property type="entry name" value="TRANSCRIPTIONAL REGULATOR-RELATED"/>
    <property type="match status" value="1"/>
</dbReference>
<feature type="domain" description="HTH LytTR-type" evidence="2">
    <location>
        <begin position="16"/>
        <end position="120"/>
    </location>
</feature>
<evidence type="ECO:0000313" key="3">
    <source>
        <dbReference type="EMBL" id="SON52895.1"/>
    </source>
</evidence>
<proteinExistence type="predicted"/>
<organism evidence="3 4">
    <name type="scientific">Vibrio tapetis subsp. tapetis</name>
    <dbReference type="NCBI Taxonomy" id="1671868"/>
    <lineage>
        <taxon>Bacteria</taxon>
        <taxon>Pseudomonadati</taxon>
        <taxon>Pseudomonadota</taxon>
        <taxon>Gammaproteobacteria</taxon>
        <taxon>Vibrionales</taxon>
        <taxon>Vibrionaceae</taxon>
        <taxon>Vibrio</taxon>
    </lineage>
</organism>
<name>A0A2N8ZLX3_9VIBR</name>
<protein>
    <recommendedName>
        <fullName evidence="2">HTH LytTR-type domain-containing protein</fullName>
    </recommendedName>
</protein>
<dbReference type="GO" id="GO:0000156">
    <property type="term" value="F:phosphorelay response regulator activity"/>
    <property type="evidence" value="ECO:0007669"/>
    <property type="project" value="InterPro"/>
</dbReference>
<dbReference type="Gene3D" id="2.40.50.1020">
    <property type="entry name" value="LytTr DNA-binding domain"/>
    <property type="match status" value="1"/>
</dbReference>
<evidence type="ECO:0000259" key="2">
    <source>
        <dbReference type="PROSITE" id="PS50930"/>
    </source>
</evidence>
<dbReference type="GO" id="GO:0003677">
    <property type="term" value="F:DNA binding"/>
    <property type="evidence" value="ECO:0007669"/>
    <property type="project" value="InterPro"/>
</dbReference>
<dbReference type="SMART" id="SM00850">
    <property type="entry name" value="LytTR"/>
    <property type="match status" value="1"/>
</dbReference>
<dbReference type="InterPro" id="IPR046947">
    <property type="entry name" value="LytR-like"/>
</dbReference>
<dbReference type="AlphaFoldDB" id="A0A2N8ZLX3"/>
<reference evidence="3 4" key="1">
    <citation type="submission" date="2017-10" db="EMBL/GenBank/DDBJ databases">
        <authorList>
            <person name="Banno H."/>
            <person name="Chua N.-H."/>
        </authorList>
    </citation>
    <scope>NUCLEOTIDE SEQUENCE [LARGE SCALE GENOMIC DNA]</scope>
    <source>
        <strain evidence="3">Vibrio tapetis CECT4600</strain>
    </source>
</reference>
<gene>
    <name evidence="3" type="ORF">VTAP4600_B1284</name>
</gene>
<evidence type="ECO:0000256" key="1">
    <source>
        <dbReference type="ARBA" id="ARBA00023012"/>
    </source>
</evidence>
<dbReference type="EMBL" id="LT960612">
    <property type="protein sequence ID" value="SON52895.1"/>
    <property type="molecule type" value="Genomic_DNA"/>
</dbReference>
<dbReference type="PROSITE" id="PS50930">
    <property type="entry name" value="HTH_LYTTR"/>
    <property type="match status" value="1"/>
</dbReference>